<name>A0ABV4T4X4_9EURY</name>
<dbReference type="InterPro" id="IPR005471">
    <property type="entry name" value="Tscrpt_reg_IclR_N"/>
</dbReference>
<dbReference type="SUPFAM" id="SSF52540">
    <property type="entry name" value="P-loop containing nucleoside triphosphate hydrolases"/>
    <property type="match status" value="1"/>
</dbReference>
<evidence type="ECO:0000259" key="3">
    <source>
        <dbReference type="Pfam" id="PF09339"/>
    </source>
</evidence>
<comment type="caution">
    <text evidence="4">The sequence shown here is derived from an EMBL/GenBank/DDBJ whole genome shotgun (WGS) entry which is preliminary data.</text>
</comment>
<organism evidence="4 5">
    <name type="scientific">Pyrococcus kukulkanii</name>
    <dbReference type="NCBI Taxonomy" id="1609559"/>
    <lineage>
        <taxon>Archaea</taxon>
        <taxon>Methanobacteriati</taxon>
        <taxon>Methanobacteriota</taxon>
        <taxon>Thermococci</taxon>
        <taxon>Thermococcales</taxon>
        <taxon>Thermococcaceae</taxon>
        <taxon>Pyrococcus</taxon>
    </lineage>
</organism>
<dbReference type="Pfam" id="PF09339">
    <property type="entry name" value="HTH_IclR"/>
    <property type="match status" value="1"/>
</dbReference>
<dbReference type="RefSeq" id="WP_372824366.1">
    <property type="nucleotide sequence ID" value="NZ_JARRIF010000002.1"/>
</dbReference>
<reference evidence="4 5" key="1">
    <citation type="submission" date="2023-03" db="EMBL/GenBank/DDBJ databases">
        <title>Speciation in Pyrococcus: adaptation to high temperature as a mechanism.</title>
        <authorList>
            <person name="Gu J."/>
        </authorList>
    </citation>
    <scope>NUCLEOTIDE SEQUENCE [LARGE SCALE GENOMIC DNA]</scope>
    <source>
        <strain evidence="4 5">LMOA34</strain>
    </source>
</reference>
<evidence type="ECO:0000313" key="4">
    <source>
        <dbReference type="EMBL" id="MFA4804890.1"/>
    </source>
</evidence>
<feature type="domain" description="ATPase" evidence="1">
    <location>
        <begin position="2"/>
        <end position="203"/>
    </location>
</feature>
<dbReference type="SUPFAM" id="SSF46785">
    <property type="entry name" value="Winged helix' DNA-binding domain"/>
    <property type="match status" value="1"/>
</dbReference>
<feature type="domain" description="HTH iclR-type" evidence="3">
    <location>
        <begin position="242"/>
        <end position="284"/>
    </location>
</feature>
<protein>
    <submittedName>
        <fullName evidence="4">ATP-binding protein</fullName>
    </submittedName>
</protein>
<evidence type="ECO:0000259" key="1">
    <source>
        <dbReference type="Pfam" id="PF01637"/>
    </source>
</evidence>
<keyword evidence="4" id="KW-0547">Nucleotide-binding</keyword>
<sequence length="457" mass="54125">MFVNRENELSALEERYRSDKAELLIVYGRRRVGKTTLLLEFLRRHGGIYLLARETSEFENLGRFSKRLAEYFKDEFLLLNPFRSWDAFFEYLSARAKERLVVVIDEFPYLVKANPSLPSILQEYWDLKLSKTRIFLIICGSSISMMERLLGYKNPLYGRRTGQMKITSLDFFNARKFLPRYSIEDFVKAYGILGGTPAYLLQFDDNFGIEENLRRYFRPDSFLYGDAMFIFREEVNEPRNYFAIMEAIARGKNTLGEIMNETGLERAKVGKYLSVLIDLDFVKREIPITKSWKSRKGRYYIKDNYFAFWFRYVSPNADLIESWRGEELVEVVLEDLDNYLGYVFEDVAMQLLKCLNEKNKLPFKFLRIGRWWYRGEEIDIVALNEREKKALFVEVKWKEVNNAKRILRDLERKADMVGLKGWEKYYGLVGKVVKGKDELKGNGYSVWDLRDFKGCFS</sequence>
<dbReference type="PANTHER" id="PTHR34704">
    <property type="entry name" value="ATPASE"/>
    <property type="match status" value="1"/>
</dbReference>
<gene>
    <name evidence="4" type="ORF">P8X34_09160</name>
</gene>
<dbReference type="InterPro" id="IPR011335">
    <property type="entry name" value="Restrct_endonuc-II-like"/>
</dbReference>
<dbReference type="InterPro" id="IPR036390">
    <property type="entry name" value="WH_DNA-bd_sf"/>
</dbReference>
<accession>A0ABV4T4X4</accession>
<keyword evidence="5" id="KW-1185">Reference proteome</keyword>
<dbReference type="EMBL" id="JARRIG010000006">
    <property type="protein sequence ID" value="MFA4804890.1"/>
    <property type="molecule type" value="Genomic_DNA"/>
</dbReference>
<evidence type="ECO:0000313" key="5">
    <source>
        <dbReference type="Proteomes" id="UP001571980"/>
    </source>
</evidence>
<dbReference type="InterPro" id="IPR004256">
    <property type="entry name" value="DUF234"/>
</dbReference>
<evidence type="ECO:0000259" key="2">
    <source>
        <dbReference type="Pfam" id="PF03008"/>
    </source>
</evidence>
<dbReference type="Pfam" id="PF03008">
    <property type="entry name" value="DUF234"/>
    <property type="match status" value="1"/>
</dbReference>
<proteinExistence type="predicted"/>
<feature type="domain" description="DUF234" evidence="2">
    <location>
        <begin position="309"/>
        <end position="404"/>
    </location>
</feature>
<dbReference type="GO" id="GO:0005524">
    <property type="term" value="F:ATP binding"/>
    <property type="evidence" value="ECO:0007669"/>
    <property type="project" value="UniProtKB-KW"/>
</dbReference>
<dbReference type="PANTHER" id="PTHR34704:SF1">
    <property type="entry name" value="ATPASE"/>
    <property type="match status" value="1"/>
</dbReference>
<keyword evidence="4" id="KW-0067">ATP-binding</keyword>
<dbReference type="Proteomes" id="UP001571980">
    <property type="component" value="Unassembled WGS sequence"/>
</dbReference>
<dbReference type="Gene3D" id="3.40.50.300">
    <property type="entry name" value="P-loop containing nucleotide triphosphate hydrolases"/>
    <property type="match status" value="1"/>
</dbReference>
<dbReference type="SUPFAM" id="SSF52980">
    <property type="entry name" value="Restriction endonuclease-like"/>
    <property type="match status" value="1"/>
</dbReference>
<dbReference type="InterPro" id="IPR027417">
    <property type="entry name" value="P-loop_NTPase"/>
</dbReference>
<dbReference type="InterPro" id="IPR011579">
    <property type="entry name" value="ATPase_dom"/>
</dbReference>
<dbReference type="Pfam" id="PF01637">
    <property type="entry name" value="ATPase_2"/>
    <property type="match status" value="1"/>
</dbReference>